<evidence type="ECO:0000313" key="1">
    <source>
        <dbReference type="EMBL" id="MFD2417142.1"/>
    </source>
</evidence>
<gene>
    <name evidence="1" type="ORF">ACFSXZ_12485</name>
</gene>
<protein>
    <recommendedName>
        <fullName evidence="3">PRC-barrel domain-containing protein</fullName>
    </recommendedName>
</protein>
<proteinExistence type="predicted"/>
<sequence>MNAVDLIGCQVVDPHGRTVGRVHDLVFRRTDEGDGVLPRFELMALECGKAGVGDRLGFMREAMAGPWPLTVLFRWLSRHARVVEWSEVTRVGPRRIEIGKPRELVHRSIDVLPA</sequence>
<name>A0ABW5FTP1_9PSEU</name>
<dbReference type="EMBL" id="JBHUKR010000006">
    <property type="protein sequence ID" value="MFD2417142.1"/>
    <property type="molecule type" value="Genomic_DNA"/>
</dbReference>
<comment type="caution">
    <text evidence="1">The sequence shown here is derived from an EMBL/GenBank/DDBJ whole genome shotgun (WGS) entry which is preliminary data.</text>
</comment>
<keyword evidence="2" id="KW-1185">Reference proteome</keyword>
<accession>A0ABW5FTP1</accession>
<dbReference type="RefSeq" id="WP_378264570.1">
    <property type="nucleotide sequence ID" value="NZ_JBHUKR010000006.1"/>
</dbReference>
<evidence type="ECO:0000313" key="2">
    <source>
        <dbReference type="Proteomes" id="UP001597417"/>
    </source>
</evidence>
<evidence type="ECO:0008006" key="3">
    <source>
        <dbReference type="Google" id="ProtNLM"/>
    </source>
</evidence>
<dbReference type="Proteomes" id="UP001597417">
    <property type="component" value="Unassembled WGS sequence"/>
</dbReference>
<reference evidence="2" key="1">
    <citation type="journal article" date="2019" name="Int. J. Syst. Evol. Microbiol.">
        <title>The Global Catalogue of Microorganisms (GCM) 10K type strain sequencing project: providing services to taxonomists for standard genome sequencing and annotation.</title>
        <authorList>
            <consortium name="The Broad Institute Genomics Platform"/>
            <consortium name="The Broad Institute Genome Sequencing Center for Infectious Disease"/>
            <person name="Wu L."/>
            <person name="Ma J."/>
        </authorList>
    </citation>
    <scope>NUCLEOTIDE SEQUENCE [LARGE SCALE GENOMIC DNA]</scope>
    <source>
        <strain evidence="2">CGMCC 4.7645</strain>
    </source>
</reference>
<organism evidence="1 2">
    <name type="scientific">Amycolatopsis pigmentata</name>
    <dbReference type="NCBI Taxonomy" id="450801"/>
    <lineage>
        <taxon>Bacteria</taxon>
        <taxon>Bacillati</taxon>
        <taxon>Actinomycetota</taxon>
        <taxon>Actinomycetes</taxon>
        <taxon>Pseudonocardiales</taxon>
        <taxon>Pseudonocardiaceae</taxon>
        <taxon>Amycolatopsis</taxon>
    </lineage>
</organism>